<accession>A0A8H4ZJ27</accession>
<evidence type="ECO:0000313" key="2">
    <source>
        <dbReference type="EMBL" id="KAF5247232.1"/>
    </source>
</evidence>
<keyword evidence="3" id="KW-1185">Reference proteome</keyword>
<name>A0A8H4ZJ27_9HYPO</name>
<evidence type="ECO:0000313" key="3">
    <source>
        <dbReference type="Proteomes" id="UP000573603"/>
    </source>
</evidence>
<comment type="caution">
    <text evidence="2">The sequence shown here is derived from an EMBL/GenBank/DDBJ whole genome shotgun (WGS) entry which is preliminary data.</text>
</comment>
<reference evidence="2 3" key="1">
    <citation type="journal article" date="2020" name="BMC Genomics">
        <title>Correction to: Identification and distribution of gene clusters required for synthesis of sphingolipid metabolism inhibitors in diverse species of the filamentous fungus Fusarium.</title>
        <authorList>
            <person name="Kim H.S."/>
            <person name="Lohmar J.M."/>
            <person name="Busman M."/>
            <person name="Brown D.W."/>
            <person name="Naumann T.A."/>
            <person name="Divon H.H."/>
            <person name="Lysoe E."/>
            <person name="Uhlig S."/>
            <person name="Proctor R.H."/>
        </authorList>
    </citation>
    <scope>NUCLEOTIDE SEQUENCE [LARGE SCALE GENOMIC DNA]</scope>
    <source>
        <strain evidence="2 3">NRRL 25214</strain>
    </source>
</reference>
<sequence length="216" mass="24089">MVTQEEQSRKRKSGEAQIKTAARDARKSEIGPKIFSQKPKHIHTPVSSTYSPEDYEYYGYYQWDPILEREADPPVSSARTPKERQLNRPSGTSSATSSANFTPQCGLFWSTRGPTCAGCGSSSHRLNLCMQAGSSSGLMKGCPWCNTLEHSLASCPETKHDLAMQFELIQMRANMPSFQPTQDWVDVVRAAVADGHKPPNSFPWTAHFTIKLYKSL</sequence>
<dbReference type="Proteomes" id="UP000573603">
    <property type="component" value="Unassembled WGS sequence"/>
</dbReference>
<dbReference type="EMBL" id="JABEVY010000142">
    <property type="protein sequence ID" value="KAF5247232.1"/>
    <property type="molecule type" value="Genomic_DNA"/>
</dbReference>
<feature type="region of interest" description="Disordered" evidence="1">
    <location>
        <begin position="1"/>
        <end position="52"/>
    </location>
</feature>
<protein>
    <submittedName>
        <fullName evidence="2">Uncharacterized protein</fullName>
    </submittedName>
</protein>
<evidence type="ECO:0000256" key="1">
    <source>
        <dbReference type="SAM" id="MobiDB-lite"/>
    </source>
</evidence>
<feature type="region of interest" description="Disordered" evidence="1">
    <location>
        <begin position="72"/>
        <end position="99"/>
    </location>
</feature>
<feature type="compositionally biased region" description="Basic and acidic residues" evidence="1">
    <location>
        <begin position="21"/>
        <end position="30"/>
    </location>
</feature>
<gene>
    <name evidence="2" type="ORF">FANTH_6489</name>
</gene>
<feature type="compositionally biased region" description="Polar residues" evidence="1">
    <location>
        <begin position="87"/>
        <end position="99"/>
    </location>
</feature>
<proteinExistence type="predicted"/>
<organism evidence="2 3">
    <name type="scientific">Fusarium anthophilum</name>
    <dbReference type="NCBI Taxonomy" id="48485"/>
    <lineage>
        <taxon>Eukaryota</taxon>
        <taxon>Fungi</taxon>
        <taxon>Dikarya</taxon>
        <taxon>Ascomycota</taxon>
        <taxon>Pezizomycotina</taxon>
        <taxon>Sordariomycetes</taxon>
        <taxon>Hypocreomycetidae</taxon>
        <taxon>Hypocreales</taxon>
        <taxon>Nectriaceae</taxon>
        <taxon>Fusarium</taxon>
        <taxon>Fusarium fujikuroi species complex</taxon>
    </lineage>
</organism>
<dbReference type="AlphaFoldDB" id="A0A8H4ZJ27"/>